<organism evidence="2">
    <name type="scientific">mine drainage metagenome</name>
    <dbReference type="NCBI Taxonomy" id="410659"/>
    <lineage>
        <taxon>unclassified sequences</taxon>
        <taxon>metagenomes</taxon>
        <taxon>ecological metagenomes</taxon>
    </lineage>
</organism>
<feature type="domain" description="Dam-replacing protein HTH" evidence="1">
    <location>
        <begin position="93"/>
        <end position="160"/>
    </location>
</feature>
<feature type="non-terminal residue" evidence="2">
    <location>
        <position position="1"/>
    </location>
</feature>
<evidence type="ECO:0000313" key="2">
    <source>
        <dbReference type="EMBL" id="EQD73833.1"/>
    </source>
</evidence>
<dbReference type="InterPro" id="IPR010324">
    <property type="entry name" value="DRP"/>
</dbReference>
<sequence length="162" mass="18048">SLLLLQYRLDGGVVQNLDAIPRHALSAMAVHPRRPLAPTARRAGWQGCVIDLAGLPPSARVPVVAGGTARPPADVRDDWAAFSFAADAPRALRDWFPDVLACVRRVEGETFSLASMYRFETELRALHPRNDHLRPKIRQQLQLLVARGFVERVRPGVYRKTP</sequence>
<name>T1BZ79_9ZZZZ</name>
<dbReference type="Pfam" id="PF06044">
    <property type="entry name" value="DpnI"/>
    <property type="match status" value="1"/>
</dbReference>
<evidence type="ECO:0000259" key="1">
    <source>
        <dbReference type="Pfam" id="PF17726"/>
    </source>
</evidence>
<proteinExistence type="predicted"/>
<dbReference type="EMBL" id="AUZY01001818">
    <property type="protein sequence ID" value="EQD73833.1"/>
    <property type="molecule type" value="Genomic_DNA"/>
</dbReference>
<dbReference type="Gene3D" id="3.40.210.30">
    <property type="entry name" value="Dam replacing family, catalytic PD-(D/E)XK domain"/>
    <property type="match status" value="1"/>
</dbReference>
<dbReference type="Gene3D" id="1.10.10.10">
    <property type="entry name" value="Winged helix-like DNA-binding domain superfamily/Winged helix DNA-binding domain"/>
    <property type="match status" value="1"/>
</dbReference>
<dbReference type="InterPro" id="IPR041368">
    <property type="entry name" value="DRP_C"/>
</dbReference>
<comment type="caution">
    <text evidence="2">The sequence shown here is derived from an EMBL/GenBank/DDBJ whole genome shotgun (WGS) entry which is preliminary data.</text>
</comment>
<dbReference type="InterPro" id="IPR043025">
    <property type="entry name" value="DRP_PD-(D/E)XK_dom"/>
</dbReference>
<dbReference type="Pfam" id="PF17726">
    <property type="entry name" value="DpnI_C"/>
    <property type="match status" value="1"/>
</dbReference>
<dbReference type="InterPro" id="IPR036388">
    <property type="entry name" value="WH-like_DNA-bd_sf"/>
</dbReference>
<reference evidence="2" key="2">
    <citation type="journal article" date="2014" name="ISME J.">
        <title>Microbial stratification in low pH oxic and suboxic macroscopic growths along an acid mine drainage.</title>
        <authorList>
            <person name="Mendez-Garcia C."/>
            <person name="Mesa V."/>
            <person name="Sprenger R.R."/>
            <person name="Richter M."/>
            <person name="Diez M.S."/>
            <person name="Solano J."/>
            <person name="Bargiela R."/>
            <person name="Golyshina O.V."/>
            <person name="Manteca A."/>
            <person name="Ramos J.L."/>
            <person name="Gallego J.R."/>
            <person name="Llorente I."/>
            <person name="Martins Dos Santos V.A."/>
            <person name="Jensen O.N."/>
            <person name="Pelaez A.I."/>
            <person name="Sanchez J."/>
            <person name="Ferrer M."/>
        </authorList>
    </citation>
    <scope>NUCLEOTIDE SEQUENCE</scope>
</reference>
<gene>
    <name evidence="2" type="ORF">B1B_03014</name>
</gene>
<protein>
    <submittedName>
        <fullName evidence="2">Dam-replacing</fullName>
    </submittedName>
</protein>
<accession>T1BZ79</accession>
<feature type="non-terminal residue" evidence="2">
    <location>
        <position position="162"/>
    </location>
</feature>
<dbReference type="AlphaFoldDB" id="T1BZ79"/>
<reference evidence="2" key="1">
    <citation type="submission" date="2013-08" db="EMBL/GenBank/DDBJ databases">
        <authorList>
            <person name="Mendez C."/>
            <person name="Richter M."/>
            <person name="Ferrer M."/>
            <person name="Sanchez J."/>
        </authorList>
    </citation>
    <scope>NUCLEOTIDE SEQUENCE</scope>
</reference>